<reference evidence="1 2" key="1">
    <citation type="submission" date="2017-05" db="EMBL/GenBank/DDBJ databases">
        <title>Complete and WGS of Bordetella genogroups.</title>
        <authorList>
            <person name="Spilker T."/>
            <person name="LiPuma J."/>
        </authorList>
    </citation>
    <scope>NUCLEOTIDE SEQUENCE [LARGE SCALE GENOMIC DNA]</scope>
    <source>
        <strain evidence="1 2">AU9919</strain>
    </source>
</reference>
<protein>
    <submittedName>
        <fullName evidence="1">Uncharacterized protein</fullName>
    </submittedName>
</protein>
<comment type="caution">
    <text evidence="1">The sequence shown here is derived from an EMBL/GenBank/DDBJ whole genome shotgun (WGS) entry which is preliminary data.</text>
</comment>
<proteinExistence type="predicted"/>
<dbReference type="EMBL" id="NEVQ01000007">
    <property type="protein sequence ID" value="OZI59384.1"/>
    <property type="molecule type" value="Genomic_DNA"/>
</dbReference>
<dbReference type="AlphaFoldDB" id="A0A261UBS8"/>
<keyword evidence="2" id="KW-1185">Reference proteome</keyword>
<evidence type="ECO:0000313" key="2">
    <source>
        <dbReference type="Proteomes" id="UP000216885"/>
    </source>
</evidence>
<dbReference type="OrthoDB" id="8942629at2"/>
<gene>
    <name evidence="1" type="ORF">CAL20_05110</name>
</gene>
<accession>A0A261UBS8</accession>
<name>A0A261UBS8_9BORD</name>
<evidence type="ECO:0000313" key="1">
    <source>
        <dbReference type="EMBL" id="OZI59384.1"/>
    </source>
</evidence>
<organism evidence="1 2">
    <name type="scientific">Bordetella genomosp. 4</name>
    <dbReference type="NCBI Taxonomy" id="463044"/>
    <lineage>
        <taxon>Bacteria</taxon>
        <taxon>Pseudomonadati</taxon>
        <taxon>Pseudomonadota</taxon>
        <taxon>Betaproteobacteria</taxon>
        <taxon>Burkholderiales</taxon>
        <taxon>Alcaligenaceae</taxon>
        <taxon>Bordetella</taxon>
    </lineage>
</organism>
<dbReference type="Proteomes" id="UP000216885">
    <property type="component" value="Unassembled WGS sequence"/>
</dbReference>
<dbReference type="RefSeq" id="WP_094820000.1">
    <property type="nucleotide sequence ID" value="NZ_NEVO01000004.1"/>
</dbReference>
<sequence length="118" mass="12720">MRLFDLFMRRAGVDRASSLNRRQGTSRLTIVCPRDALGAVRKQVCLDFGAAGLDVAQFQIDSSRDADYASACITVNCPPELRAELMSQARRLQANPAVRHVHFGASANTTNAAAVATA</sequence>